<dbReference type="EMBL" id="JACHFK010000013">
    <property type="protein sequence ID" value="MBB5378555.1"/>
    <property type="molecule type" value="Genomic_DNA"/>
</dbReference>
<evidence type="ECO:0000256" key="1">
    <source>
        <dbReference type="ARBA" id="ARBA00023015"/>
    </source>
</evidence>
<evidence type="ECO:0000256" key="2">
    <source>
        <dbReference type="ARBA" id="ARBA00023125"/>
    </source>
</evidence>
<feature type="domain" description="HTH cro/C1-type" evidence="4">
    <location>
        <begin position="19"/>
        <end position="73"/>
    </location>
</feature>
<dbReference type="GO" id="GO:0003677">
    <property type="term" value="F:DNA binding"/>
    <property type="evidence" value="ECO:0007669"/>
    <property type="project" value="UniProtKB-KW"/>
</dbReference>
<dbReference type="PROSITE" id="PS50943">
    <property type="entry name" value="HTH_CROC1"/>
    <property type="match status" value="1"/>
</dbReference>
<dbReference type="SMART" id="SM00530">
    <property type="entry name" value="HTH_XRE"/>
    <property type="match status" value="1"/>
</dbReference>
<dbReference type="GO" id="GO:0003700">
    <property type="term" value="F:DNA-binding transcription factor activity"/>
    <property type="evidence" value="ECO:0007669"/>
    <property type="project" value="TreeGrafter"/>
</dbReference>
<dbReference type="Pfam" id="PF01381">
    <property type="entry name" value="HTH_3"/>
    <property type="match status" value="1"/>
</dbReference>
<dbReference type="PANTHER" id="PTHR46797">
    <property type="entry name" value="HTH-TYPE TRANSCRIPTIONAL REGULATOR"/>
    <property type="match status" value="1"/>
</dbReference>
<evidence type="ECO:0000313" key="5">
    <source>
        <dbReference type="EMBL" id="MBB5378555.1"/>
    </source>
</evidence>
<evidence type="ECO:0000256" key="3">
    <source>
        <dbReference type="ARBA" id="ARBA00023163"/>
    </source>
</evidence>
<dbReference type="InterPro" id="IPR001387">
    <property type="entry name" value="Cro/C1-type_HTH"/>
</dbReference>
<dbReference type="RefSeq" id="WP_184115123.1">
    <property type="nucleotide sequence ID" value="NZ_BNAJ01000012.1"/>
</dbReference>
<dbReference type="PANTHER" id="PTHR46797:SF23">
    <property type="entry name" value="HTH-TYPE TRANSCRIPTIONAL REGULATOR SUTR"/>
    <property type="match status" value="1"/>
</dbReference>
<dbReference type="AlphaFoldDB" id="A0A7W8KIL0"/>
<dbReference type="CDD" id="cd00093">
    <property type="entry name" value="HTH_XRE"/>
    <property type="match status" value="1"/>
</dbReference>
<evidence type="ECO:0000259" key="4">
    <source>
        <dbReference type="PROSITE" id="PS50943"/>
    </source>
</evidence>
<reference evidence="5 6" key="1">
    <citation type="submission" date="2020-08" db="EMBL/GenBank/DDBJ databases">
        <title>Genomic Encyclopedia of Type Strains, Phase IV (KMG-IV): sequencing the most valuable type-strain genomes for metagenomic binning, comparative biology and taxonomic classification.</title>
        <authorList>
            <person name="Goeker M."/>
        </authorList>
    </citation>
    <scope>NUCLEOTIDE SEQUENCE [LARGE SCALE GENOMIC DNA]</scope>
    <source>
        <strain evidence="5 6">DSM 27521</strain>
    </source>
</reference>
<keyword evidence="1" id="KW-0805">Transcription regulation</keyword>
<protein>
    <submittedName>
        <fullName evidence="5">Transcriptional regulator with XRE-family HTH domain</fullName>
    </submittedName>
</protein>
<dbReference type="Proteomes" id="UP000539473">
    <property type="component" value="Unassembled WGS sequence"/>
</dbReference>
<dbReference type="InterPro" id="IPR010982">
    <property type="entry name" value="Lambda_DNA-bd_dom_sf"/>
</dbReference>
<gene>
    <name evidence="5" type="ORF">HNQ07_004062</name>
</gene>
<organism evidence="5 6">
    <name type="scientific">Deinococcus metalli</name>
    <dbReference type="NCBI Taxonomy" id="1141878"/>
    <lineage>
        <taxon>Bacteria</taxon>
        <taxon>Thermotogati</taxon>
        <taxon>Deinococcota</taxon>
        <taxon>Deinococci</taxon>
        <taxon>Deinococcales</taxon>
        <taxon>Deinococcaceae</taxon>
        <taxon>Deinococcus</taxon>
    </lineage>
</organism>
<evidence type="ECO:0000313" key="6">
    <source>
        <dbReference type="Proteomes" id="UP000539473"/>
    </source>
</evidence>
<name>A0A7W8KIL0_9DEIO</name>
<accession>A0A7W8KIL0</accession>
<dbReference type="SUPFAM" id="SSF47413">
    <property type="entry name" value="lambda repressor-like DNA-binding domains"/>
    <property type="match status" value="1"/>
</dbReference>
<comment type="caution">
    <text evidence="5">The sequence shown here is derived from an EMBL/GenBank/DDBJ whole genome shotgun (WGS) entry which is preliminary data.</text>
</comment>
<keyword evidence="3" id="KW-0804">Transcription</keyword>
<dbReference type="Gene3D" id="1.10.260.40">
    <property type="entry name" value="lambda repressor-like DNA-binding domains"/>
    <property type="match status" value="1"/>
</dbReference>
<proteinExistence type="predicted"/>
<sequence>MSAMSSPTPAIRQRLADNMRRLRQQREWSQEELAAYSGIHHTQISRIERMQNSVGIDMIEKLAMAFGVSVGELLD</sequence>
<dbReference type="InterPro" id="IPR050807">
    <property type="entry name" value="TransReg_Diox_bact_type"/>
</dbReference>
<dbReference type="GO" id="GO:0005829">
    <property type="term" value="C:cytosol"/>
    <property type="evidence" value="ECO:0007669"/>
    <property type="project" value="TreeGrafter"/>
</dbReference>
<keyword evidence="2" id="KW-0238">DNA-binding</keyword>